<reference evidence="1 2" key="1">
    <citation type="journal article" date="2014" name="Mol. Plant">
        <title>Chromosome Scale Genome Assembly and Transcriptome Profiling of Nannochloropsis gaditana in Nitrogen Depletion.</title>
        <authorList>
            <person name="Corteggiani Carpinelli E."/>
            <person name="Telatin A."/>
            <person name="Vitulo N."/>
            <person name="Forcato C."/>
            <person name="D'Angelo M."/>
            <person name="Schiavon R."/>
            <person name="Vezzi A."/>
            <person name="Giacometti G.M."/>
            <person name="Morosinotto T."/>
            <person name="Valle G."/>
        </authorList>
    </citation>
    <scope>NUCLEOTIDE SEQUENCE [LARGE SCALE GENOMIC DNA]</scope>
    <source>
        <strain evidence="1 2">B-31</strain>
    </source>
</reference>
<dbReference type="EMBL" id="AZIL01001262">
    <property type="protein sequence ID" value="EWM24429.1"/>
    <property type="molecule type" value="Genomic_DNA"/>
</dbReference>
<evidence type="ECO:0000313" key="1">
    <source>
        <dbReference type="EMBL" id="EWM24429.1"/>
    </source>
</evidence>
<keyword evidence="2" id="KW-1185">Reference proteome</keyword>
<accession>W7TVW9</accession>
<name>W7TVW9_9STRA</name>
<gene>
    <name evidence="1" type="ORF">Naga_100902g3</name>
</gene>
<organism evidence="1 2">
    <name type="scientific">Nannochloropsis gaditana</name>
    <dbReference type="NCBI Taxonomy" id="72520"/>
    <lineage>
        <taxon>Eukaryota</taxon>
        <taxon>Sar</taxon>
        <taxon>Stramenopiles</taxon>
        <taxon>Ochrophyta</taxon>
        <taxon>Eustigmatophyceae</taxon>
        <taxon>Eustigmatales</taxon>
        <taxon>Monodopsidaceae</taxon>
        <taxon>Nannochloropsis</taxon>
    </lineage>
</organism>
<sequence>MDLAAVFCWGDRREEQNGKSYTVACVLWRKGNNTGTAAWRFCIFGAGDFSTRLGGETMSVWMSRDGVVPAFFLWAPSRPSPAAWIITRHDPDMFFSVTFVSAMWVYCSLRSFLLAQGSPSMMRTMRCGIGGYLSRRPFVQATHCARSKHEMRRDIIDQHILS</sequence>
<proteinExistence type="predicted"/>
<protein>
    <submittedName>
        <fullName evidence="1">Uncharacterized protein</fullName>
    </submittedName>
</protein>
<evidence type="ECO:0000313" key="2">
    <source>
        <dbReference type="Proteomes" id="UP000019335"/>
    </source>
</evidence>
<dbReference type="AlphaFoldDB" id="W7TVW9"/>
<dbReference type="Proteomes" id="UP000019335">
    <property type="component" value="Chromosome 14"/>
</dbReference>
<comment type="caution">
    <text evidence="1">The sequence shown here is derived from an EMBL/GenBank/DDBJ whole genome shotgun (WGS) entry which is preliminary data.</text>
</comment>